<comment type="subcellular location">
    <subcellularLocation>
        <location evidence="1">Secreted</location>
    </subcellularLocation>
</comment>
<name>A0A6P3XW98_DINQU</name>
<feature type="domain" description="MD-2-related lipid-recognition" evidence="4">
    <location>
        <begin position="12"/>
        <end position="142"/>
    </location>
</feature>
<dbReference type="InterPro" id="IPR014756">
    <property type="entry name" value="Ig_E-set"/>
</dbReference>
<gene>
    <name evidence="6" type="primary">LOC106748308</name>
</gene>
<dbReference type="AlphaFoldDB" id="A0A6P3XW98"/>
<dbReference type="Gene3D" id="2.60.40.770">
    <property type="match status" value="1"/>
</dbReference>
<accession>A0A6P3XW98</accession>
<evidence type="ECO:0000313" key="6">
    <source>
        <dbReference type="RefSeq" id="XP_014482183.1"/>
    </source>
</evidence>
<evidence type="ECO:0000259" key="4">
    <source>
        <dbReference type="SMART" id="SM00737"/>
    </source>
</evidence>
<dbReference type="GeneID" id="106748308"/>
<dbReference type="FunFam" id="2.60.40.770:FF:000001">
    <property type="entry name" value="NPC intracellular cholesterol transporter 2"/>
    <property type="match status" value="1"/>
</dbReference>
<keyword evidence="5" id="KW-1185">Reference proteome</keyword>
<dbReference type="GO" id="GO:0005576">
    <property type="term" value="C:extracellular region"/>
    <property type="evidence" value="ECO:0007669"/>
    <property type="project" value="UniProtKB-SubCell"/>
</dbReference>
<dbReference type="SUPFAM" id="SSF81296">
    <property type="entry name" value="E set domains"/>
    <property type="match status" value="1"/>
</dbReference>
<dbReference type="KEGG" id="dqu:106748308"/>
<dbReference type="Proteomes" id="UP000515204">
    <property type="component" value="Unplaced"/>
</dbReference>
<dbReference type="SMART" id="SM00737">
    <property type="entry name" value="ML"/>
    <property type="match status" value="1"/>
</dbReference>
<protein>
    <submittedName>
        <fullName evidence="6">Protein NPC2 homolog</fullName>
    </submittedName>
</protein>
<dbReference type="InterPro" id="IPR003172">
    <property type="entry name" value="ML_dom"/>
</dbReference>
<dbReference type="Pfam" id="PF02221">
    <property type="entry name" value="E1_DerP2_DerF2"/>
    <property type="match status" value="1"/>
</dbReference>
<proteinExistence type="inferred from homology"/>
<comment type="similarity">
    <text evidence="2">Belongs to the NPC2 family.</text>
</comment>
<keyword evidence="3" id="KW-0964">Secreted</keyword>
<evidence type="ECO:0000256" key="3">
    <source>
        <dbReference type="ARBA" id="ARBA00022525"/>
    </source>
</evidence>
<evidence type="ECO:0000313" key="5">
    <source>
        <dbReference type="Proteomes" id="UP000515204"/>
    </source>
</evidence>
<reference evidence="6" key="1">
    <citation type="submission" date="2025-08" db="UniProtKB">
        <authorList>
            <consortium name="RefSeq"/>
        </authorList>
    </citation>
    <scope>IDENTIFICATION</scope>
</reference>
<dbReference type="RefSeq" id="XP_014482183.1">
    <property type="nucleotide sequence ID" value="XM_014626697.1"/>
</dbReference>
<dbReference type="OrthoDB" id="4937502at2759"/>
<sequence length="149" mass="16841">MVTTWKNKVDMYKYCIDLHNYTLGRATNISVSDCNITDSRCILMPGRNALLSVEFMPYVDVEQVYVRMYSVVSTVTVPLSLKTPDVCKDPNSGIQCPLTKDHKYKYNNTIVIHEGFPYFFLDIMLEFVNGGGEAIVCILIPVQIGTLSK</sequence>
<organism evidence="5 6">
    <name type="scientific">Dinoponera quadriceps</name>
    <name type="common">South American ant</name>
    <dbReference type="NCBI Taxonomy" id="609295"/>
    <lineage>
        <taxon>Eukaryota</taxon>
        <taxon>Metazoa</taxon>
        <taxon>Ecdysozoa</taxon>
        <taxon>Arthropoda</taxon>
        <taxon>Hexapoda</taxon>
        <taxon>Insecta</taxon>
        <taxon>Pterygota</taxon>
        <taxon>Neoptera</taxon>
        <taxon>Endopterygota</taxon>
        <taxon>Hymenoptera</taxon>
        <taxon>Apocrita</taxon>
        <taxon>Aculeata</taxon>
        <taxon>Formicoidea</taxon>
        <taxon>Formicidae</taxon>
        <taxon>Ponerinae</taxon>
        <taxon>Ponerini</taxon>
        <taxon>Dinoponera</taxon>
    </lineage>
</organism>
<evidence type="ECO:0000256" key="2">
    <source>
        <dbReference type="ARBA" id="ARBA00006370"/>
    </source>
</evidence>
<evidence type="ECO:0000256" key="1">
    <source>
        <dbReference type="ARBA" id="ARBA00004613"/>
    </source>
</evidence>